<organism evidence="1">
    <name type="scientific">bioreactor metagenome</name>
    <dbReference type="NCBI Taxonomy" id="1076179"/>
    <lineage>
        <taxon>unclassified sequences</taxon>
        <taxon>metagenomes</taxon>
        <taxon>ecological metagenomes</taxon>
    </lineage>
</organism>
<name>A0A645FE61_9ZZZZ</name>
<accession>A0A645FE61</accession>
<evidence type="ECO:0000313" key="1">
    <source>
        <dbReference type="EMBL" id="MPN12671.1"/>
    </source>
</evidence>
<comment type="caution">
    <text evidence="1">The sequence shown here is derived from an EMBL/GenBank/DDBJ whole genome shotgun (WGS) entry which is preliminary data.</text>
</comment>
<gene>
    <name evidence="1" type="ORF">SDC9_159990</name>
</gene>
<sequence>MSFFRQIFQPLAPVLSLVDIEQPEPDPAVLIIPVNKNYRDSVALKNQHFRIIFQYTACQQKSPVQIFLFQNPQGVFRLKPAEIINEAEFRFESLFGSLVLDAGKNIVLRQFDPAFPDHSDQNHIGTFSHVDESAFAREADHKPVRFQFFQRGTQSHLGDAEHPAEINLFREPAFRGVFPGNDLLL</sequence>
<dbReference type="EMBL" id="VSSQ01059065">
    <property type="protein sequence ID" value="MPN12671.1"/>
    <property type="molecule type" value="Genomic_DNA"/>
</dbReference>
<dbReference type="AlphaFoldDB" id="A0A645FE61"/>
<proteinExistence type="predicted"/>
<protein>
    <submittedName>
        <fullName evidence="1">Uncharacterized protein</fullName>
    </submittedName>
</protein>
<reference evidence="1" key="1">
    <citation type="submission" date="2019-08" db="EMBL/GenBank/DDBJ databases">
        <authorList>
            <person name="Kucharzyk K."/>
            <person name="Murdoch R.W."/>
            <person name="Higgins S."/>
            <person name="Loffler F."/>
        </authorList>
    </citation>
    <scope>NUCLEOTIDE SEQUENCE</scope>
</reference>